<evidence type="ECO:0000313" key="2">
    <source>
        <dbReference type="Proteomes" id="UP001314205"/>
    </source>
</evidence>
<reference evidence="1 2" key="1">
    <citation type="submission" date="2023-11" db="EMBL/GenBank/DDBJ databases">
        <authorList>
            <person name="Hedman E."/>
            <person name="Englund M."/>
            <person name="Stromberg M."/>
            <person name="Nyberg Akerstrom W."/>
            <person name="Nylinder S."/>
            <person name="Jareborg N."/>
            <person name="Kallberg Y."/>
            <person name="Kronander E."/>
        </authorList>
    </citation>
    <scope>NUCLEOTIDE SEQUENCE [LARGE SCALE GENOMIC DNA]</scope>
</reference>
<organism evidence="1 2">
    <name type="scientific">Parnassius mnemosyne</name>
    <name type="common">clouded apollo</name>
    <dbReference type="NCBI Taxonomy" id="213953"/>
    <lineage>
        <taxon>Eukaryota</taxon>
        <taxon>Metazoa</taxon>
        <taxon>Ecdysozoa</taxon>
        <taxon>Arthropoda</taxon>
        <taxon>Hexapoda</taxon>
        <taxon>Insecta</taxon>
        <taxon>Pterygota</taxon>
        <taxon>Neoptera</taxon>
        <taxon>Endopterygota</taxon>
        <taxon>Lepidoptera</taxon>
        <taxon>Glossata</taxon>
        <taxon>Ditrysia</taxon>
        <taxon>Papilionoidea</taxon>
        <taxon>Papilionidae</taxon>
        <taxon>Parnassiinae</taxon>
        <taxon>Parnassini</taxon>
        <taxon>Parnassius</taxon>
        <taxon>Driopa</taxon>
    </lineage>
</organism>
<name>A0AAV1KWE3_9NEOP</name>
<gene>
    <name evidence="1" type="ORF">PARMNEM_LOCUS8219</name>
</gene>
<proteinExistence type="predicted"/>
<evidence type="ECO:0008006" key="3">
    <source>
        <dbReference type="Google" id="ProtNLM"/>
    </source>
</evidence>
<dbReference type="Proteomes" id="UP001314205">
    <property type="component" value="Unassembled WGS sequence"/>
</dbReference>
<keyword evidence="2" id="KW-1185">Reference proteome</keyword>
<comment type="caution">
    <text evidence="1">The sequence shown here is derived from an EMBL/GenBank/DDBJ whole genome shotgun (WGS) entry which is preliminary data.</text>
</comment>
<dbReference type="EMBL" id="CAVLGL010000082">
    <property type="protein sequence ID" value="CAK1587381.1"/>
    <property type="molecule type" value="Genomic_DNA"/>
</dbReference>
<evidence type="ECO:0000313" key="1">
    <source>
        <dbReference type="EMBL" id="CAK1587381.1"/>
    </source>
</evidence>
<sequence>MRSDRKRAMRIIHFCIKDIKYKNEIIMQEIIKRRLELSGKDSNNEGTYAEILYNRSADYRETNRILRESEKRLEFLQQDGASRPLRSISISKNIVREYKNNYYNLDVSPHNLPIANMIGDIQISDDKKVIFHTDNIDCSIDSCVVKCILNEPSINRLLDRSPYKVDPEIIHKMTTFGEKWIMYKQRVAGHVTISFGNVELKELVVEKPHCSVEIVMNYACLSCLELPKVVIASKGLVREGALTYESNCTWDHDLLSCNSQMYEIKQLYIHPICRIHIPILNQTIDINFNFEYRGTLTIMKSIRAETTLDVISTIGSDPYFYTTLLGSLSSFLLLTTITTVIIKLTKLGIIACGKKEISNA</sequence>
<protein>
    <recommendedName>
        <fullName evidence="3">Envelope protein</fullName>
    </recommendedName>
</protein>
<dbReference type="AlphaFoldDB" id="A0AAV1KWE3"/>
<accession>A0AAV1KWE3</accession>